<accession>A0A395IWE2</accession>
<proteinExistence type="predicted"/>
<comment type="caution">
    <text evidence="1">The sequence shown here is derived from an EMBL/GenBank/DDBJ whole genome shotgun (WGS) entry which is preliminary data.</text>
</comment>
<gene>
    <name evidence="1" type="ORF">DID88_001937</name>
</gene>
<dbReference type="Proteomes" id="UP000249056">
    <property type="component" value="Unassembled WGS sequence"/>
</dbReference>
<organism evidence="1 2">
    <name type="scientific">Monilinia fructigena</name>
    <dbReference type="NCBI Taxonomy" id="38457"/>
    <lineage>
        <taxon>Eukaryota</taxon>
        <taxon>Fungi</taxon>
        <taxon>Dikarya</taxon>
        <taxon>Ascomycota</taxon>
        <taxon>Pezizomycotina</taxon>
        <taxon>Leotiomycetes</taxon>
        <taxon>Helotiales</taxon>
        <taxon>Sclerotiniaceae</taxon>
        <taxon>Monilinia</taxon>
    </lineage>
</organism>
<keyword evidence="2" id="KW-1185">Reference proteome</keyword>
<dbReference type="EMBL" id="QKRW01000014">
    <property type="protein sequence ID" value="RAL64461.1"/>
    <property type="molecule type" value="Genomic_DNA"/>
</dbReference>
<evidence type="ECO:0000313" key="1">
    <source>
        <dbReference type="EMBL" id="RAL64461.1"/>
    </source>
</evidence>
<reference evidence="1 2" key="1">
    <citation type="submission" date="2018-06" db="EMBL/GenBank/DDBJ databases">
        <title>Genome Sequence of the Brown Rot Fungal Pathogen Monilinia fructigena.</title>
        <authorList>
            <person name="Landi L."/>
            <person name="De Miccolis Angelini R.M."/>
            <person name="Pollastro S."/>
            <person name="Abate D."/>
            <person name="Faretra F."/>
            <person name="Romanazzi G."/>
        </authorList>
    </citation>
    <scope>NUCLEOTIDE SEQUENCE [LARGE SCALE GENOMIC DNA]</scope>
    <source>
        <strain evidence="1 2">Mfrg269</strain>
    </source>
</reference>
<sequence length="73" mass="8337">MTMGNRERYIWMDSDIPSPAMLVELVKVEFRISCPQVSGVSSLDLDPDPNLDLDMELMSPSHPLKWTHQLKPP</sequence>
<protein>
    <submittedName>
        <fullName evidence="1">Uncharacterized protein</fullName>
    </submittedName>
</protein>
<dbReference type="AlphaFoldDB" id="A0A395IWE2"/>
<evidence type="ECO:0000313" key="2">
    <source>
        <dbReference type="Proteomes" id="UP000249056"/>
    </source>
</evidence>
<name>A0A395IWE2_9HELO</name>